<dbReference type="RefSeq" id="WP_063468384.1">
    <property type="nucleotide sequence ID" value="NZ_UPHN01000015.1"/>
</dbReference>
<dbReference type="Proteomes" id="UP000268285">
    <property type="component" value="Unassembled WGS sequence"/>
</dbReference>
<gene>
    <name evidence="2" type="ORF">LAUMK142_02178</name>
</gene>
<reference evidence="2 3" key="1">
    <citation type="submission" date="2018-09" db="EMBL/GenBank/DDBJ databases">
        <authorList>
            <person name="Tagini F."/>
        </authorList>
    </citation>
    <scope>NUCLEOTIDE SEQUENCE [LARGE SCALE GENOMIC DNA]</scope>
    <source>
        <strain evidence="2 3">MK142</strain>
    </source>
</reference>
<evidence type="ECO:0000313" key="3">
    <source>
        <dbReference type="Proteomes" id="UP000268285"/>
    </source>
</evidence>
<feature type="domain" description="Helix-turn-helix" evidence="1">
    <location>
        <begin position="18"/>
        <end position="65"/>
    </location>
</feature>
<dbReference type="InterPro" id="IPR010093">
    <property type="entry name" value="SinI_DNA-bd"/>
</dbReference>
<proteinExistence type="predicted"/>
<sequence>MSNEDIKQRNAAVMLDAVLTRKEAAAALRISTFTLDRRIKDKTIRAVKIGNAVRVPVESIAKLLAGDGEA</sequence>
<dbReference type="NCBIfam" id="TIGR01764">
    <property type="entry name" value="excise"/>
    <property type="match status" value="1"/>
</dbReference>
<protein>
    <recommendedName>
        <fullName evidence="1">Helix-turn-helix domain-containing protein</fullName>
    </recommendedName>
</protein>
<keyword evidence="3" id="KW-1185">Reference proteome</keyword>
<organism evidence="2 3">
    <name type="scientific">Mycobacterium pseudokansasii</name>
    <dbReference type="NCBI Taxonomy" id="2341080"/>
    <lineage>
        <taxon>Bacteria</taxon>
        <taxon>Bacillati</taxon>
        <taxon>Actinomycetota</taxon>
        <taxon>Actinomycetes</taxon>
        <taxon>Mycobacteriales</taxon>
        <taxon>Mycobacteriaceae</taxon>
        <taxon>Mycobacterium</taxon>
    </lineage>
</organism>
<dbReference type="AlphaFoldDB" id="A0A498QQ40"/>
<dbReference type="InterPro" id="IPR041657">
    <property type="entry name" value="HTH_17"/>
</dbReference>
<evidence type="ECO:0000259" key="1">
    <source>
        <dbReference type="Pfam" id="PF12728"/>
    </source>
</evidence>
<name>A0A498QQ40_9MYCO</name>
<accession>A0A498QQ40</accession>
<dbReference type="GO" id="GO:0003677">
    <property type="term" value="F:DNA binding"/>
    <property type="evidence" value="ECO:0007669"/>
    <property type="project" value="InterPro"/>
</dbReference>
<dbReference type="Pfam" id="PF12728">
    <property type="entry name" value="HTH_17"/>
    <property type="match status" value="1"/>
</dbReference>
<dbReference type="EMBL" id="UPHU01000001">
    <property type="protein sequence ID" value="VBA49776.1"/>
    <property type="molecule type" value="Genomic_DNA"/>
</dbReference>
<evidence type="ECO:0000313" key="2">
    <source>
        <dbReference type="EMBL" id="VBA49776.1"/>
    </source>
</evidence>